<dbReference type="Proteomes" id="UP000265618">
    <property type="component" value="Unassembled WGS sequence"/>
</dbReference>
<dbReference type="GO" id="GO:0005634">
    <property type="term" value="C:nucleus"/>
    <property type="evidence" value="ECO:0007669"/>
    <property type="project" value="TreeGrafter"/>
</dbReference>
<dbReference type="EMBL" id="BDIP01005722">
    <property type="protein sequence ID" value="GIQ90062.1"/>
    <property type="molecule type" value="Genomic_DNA"/>
</dbReference>
<dbReference type="GO" id="GO:0005829">
    <property type="term" value="C:cytosol"/>
    <property type="evidence" value="ECO:0007669"/>
    <property type="project" value="TreeGrafter"/>
</dbReference>
<dbReference type="PANTHER" id="PTHR10344:SF1">
    <property type="entry name" value="THYMIDYLATE KINASE"/>
    <property type="match status" value="1"/>
</dbReference>
<dbReference type="GO" id="GO:0004798">
    <property type="term" value="F:dTMP kinase activity"/>
    <property type="evidence" value="ECO:0007669"/>
    <property type="project" value="TreeGrafter"/>
</dbReference>
<comment type="caution">
    <text evidence="3">The sequence shown here is derived from an EMBL/GenBank/DDBJ whole genome shotgun (WGS) entry which is preliminary data.</text>
</comment>
<evidence type="ECO:0000256" key="1">
    <source>
        <dbReference type="ARBA" id="ARBA00009776"/>
    </source>
</evidence>
<feature type="domain" description="Thymidylate kinase-like" evidence="2">
    <location>
        <begin position="13"/>
        <end position="110"/>
    </location>
</feature>
<dbReference type="GO" id="GO:0006235">
    <property type="term" value="P:dTTP biosynthetic process"/>
    <property type="evidence" value="ECO:0007669"/>
    <property type="project" value="TreeGrafter"/>
</dbReference>
<proteinExistence type="inferred from homology"/>
<dbReference type="InterPro" id="IPR039430">
    <property type="entry name" value="Thymidylate_kin-like_dom"/>
</dbReference>
<accession>A0A9K3D7I7</accession>
<name>A0A9K3D7I7_9EUKA</name>
<dbReference type="AlphaFoldDB" id="A0A9K3D7I7"/>
<evidence type="ECO:0000313" key="3">
    <source>
        <dbReference type="EMBL" id="GIQ90062.1"/>
    </source>
</evidence>
<dbReference type="OrthoDB" id="425602at2759"/>
<feature type="non-terminal residue" evidence="3">
    <location>
        <position position="1"/>
    </location>
</feature>
<protein>
    <recommendedName>
        <fullName evidence="2">Thymidylate kinase-like domain-containing protein</fullName>
    </recommendedName>
</protein>
<dbReference type="GO" id="GO:0006227">
    <property type="term" value="P:dUDP biosynthetic process"/>
    <property type="evidence" value="ECO:0007669"/>
    <property type="project" value="TreeGrafter"/>
</dbReference>
<dbReference type="GO" id="GO:0006233">
    <property type="term" value="P:dTDP biosynthetic process"/>
    <property type="evidence" value="ECO:0007669"/>
    <property type="project" value="TreeGrafter"/>
</dbReference>
<dbReference type="SUPFAM" id="SSF52540">
    <property type="entry name" value="P-loop containing nucleoside triphosphate hydrolases"/>
    <property type="match status" value="1"/>
</dbReference>
<evidence type="ECO:0000259" key="2">
    <source>
        <dbReference type="Pfam" id="PF02223"/>
    </source>
</evidence>
<dbReference type="PANTHER" id="PTHR10344">
    <property type="entry name" value="THYMIDYLATE KINASE"/>
    <property type="match status" value="1"/>
</dbReference>
<dbReference type="GO" id="GO:0004550">
    <property type="term" value="F:nucleoside diphosphate kinase activity"/>
    <property type="evidence" value="ECO:0007669"/>
    <property type="project" value="TreeGrafter"/>
</dbReference>
<organism evidence="3 4">
    <name type="scientific">Kipferlia bialata</name>
    <dbReference type="NCBI Taxonomy" id="797122"/>
    <lineage>
        <taxon>Eukaryota</taxon>
        <taxon>Metamonada</taxon>
        <taxon>Carpediemonas-like organisms</taxon>
        <taxon>Kipferlia</taxon>
    </lineage>
</organism>
<evidence type="ECO:0000313" key="4">
    <source>
        <dbReference type="Proteomes" id="UP000265618"/>
    </source>
</evidence>
<reference evidence="3 4" key="1">
    <citation type="journal article" date="2018" name="PLoS ONE">
        <title>The draft genome of Kipferlia bialata reveals reductive genome evolution in fornicate parasites.</title>
        <authorList>
            <person name="Tanifuji G."/>
            <person name="Takabayashi S."/>
            <person name="Kume K."/>
            <person name="Takagi M."/>
            <person name="Nakayama T."/>
            <person name="Kamikawa R."/>
            <person name="Inagaki Y."/>
            <person name="Hashimoto T."/>
        </authorList>
    </citation>
    <scope>NUCLEOTIDE SEQUENCE [LARGE SCALE GENOMIC DNA]</scope>
    <source>
        <strain evidence="3">NY0173</strain>
    </source>
</reference>
<dbReference type="InterPro" id="IPR027417">
    <property type="entry name" value="P-loop_NTPase"/>
</dbReference>
<keyword evidence="4" id="KW-1185">Reference proteome</keyword>
<dbReference type="GO" id="GO:0005739">
    <property type="term" value="C:mitochondrion"/>
    <property type="evidence" value="ECO:0007669"/>
    <property type="project" value="TreeGrafter"/>
</dbReference>
<sequence>IVHECAFPDRSAGESGHMCDMYLSKKMDPESLDFLQVHSMFALNRREAEPSLLQRLREGYIIVCSRYAYSGVAYSMSKGTHSLETLAAYDKGHLEPHQVIMLPVRVEEAEK</sequence>
<dbReference type="Gene3D" id="3.40.50.300">
    <property type="entry name" value="P-loop containing nucleotide triphosphate hydrolases"/>
    <property type="match status" value="1"/>
</dbReference>
<feature type="non-terminal residue" evidence="3">
    <location>
        <position position="111"/>
    </location>
</feature>
<comment type="similarity">
    <text evidence="1">Belongs to the thymidylate kinase family.</text>
</comment>
<dbReference type="Pfam" id="PF02223">
    <property type="entry name" value="Thymidylate_kin"/>
    <property type="match status" value="1"/>
</dbReference>
<gene>
    <name evidence="3" type="ORF">KIPB_012709</name>
</gene>